<comment type="similarity">
    <text evidence="1">Belongs to the peptidase M1 family.</text>
</comment>
<dbReference type="InterPro" id="IPR024571">
    <property type="entry name" value="ERAP1-like_C_dom"/>
</dbReference>
<evidence type="ECO:0000256" key="1">
    <source>
        <dbReference type="ARBA" id="ARBA00010136"/>
    </source>
</evidence>
<evidence type="ECO:0000313" key="5">
    <source>
        <dbReference type="EnsemblMetazoa" id="CapteP195050"/>
    </source>
</evidence>
<evidence type="ECO:0000259" key="3">
    <source>
        <dbReference type="Pfam" id="PF11838"/>
    </source>
</evidence>
<reference evidence="6" key="1">
    <citation type="submission" date="2012-12" db="EMBL/GenBank/DDBJ databases">
        <authorList>
            <person name="Hellsten U."/>
            <person name="Grimwood J."/>
            <person name="Chapman J.A."/>
            <person name="Shapiro H."/>
            <person name="Aerts A."/>
            <person name="Otillar R.P."/>
            <person name="Terry A.Y."/>
            <person name="Boore J.L."/>
            <person name="Simakov O."/>
            <person name="Marletaz F."/>
            <person name="Cho S.-J."/>
            <person name="Edsinger-Gonzales E."/>
            <person name="Havlak P."/>
            <person name="Kuo D.-H."/>
            <person name="Larsson T."/>
            <person name="Lv J."/>
            <person name="Arendt D."/>
            <person name="Savage R."/>
            <person name="Osoegawa K."/>
            <person name="de Jong P."/>
            <person name="Lindberg D.R."/>
            <person name="Seaver E.C."/>
            <person name="Weisblat D.A."/>
            <person name="Putnam N.H."/>
            <person name="Grigoriev I.V."/>
            <person name="Rokhsar D.S."/>
        </authorList>
    </citation>
    <scope>NUCLEOTIDE SEQUENCE</scope>
    <source>
        <strain evidence="6">I ESC-2004</strain>
    </source>
</reference>
<dbReference type="GO" id="GO:0043171">
    <property type="term" value="P:peptide catabolic process"/>
    <property type="evidence" value="ECO:0007669"/>
    <property type="project" value="TreeGrafter"/>
</dbReference>
<evidence type="ECO:0000313" key="6">
    <source>
        <dbReference type="Proteomes" id="UP000014760"/>
    </source>
</evidence>
<dbReference type="GO" id="GO:0016020">
    <property type="term" value="C:membrane"/>
    <property type="evidence" value="ECO:0007669"/>
    <property type="project" value="TreeGrafter"/>
</dbReference>
<dbReference type="STRING" id="283909.R7UPP3"/>
<evidence type="ECO:0000256" key="2">
    <source>
        <dbReference type="ARBA" id="ARBA00022438"/>
    </source>
</evidence>
<sequence>MPGNEWTLVNVATFGLYRIEYDAVNFNRLLEQLQQDHSRIPSESRQSIIADAFNFARSGRSSEVSAFETTRYLKNEREPLPWFRAEEGLVYPSRIMARFNDSRILFKTYIRHIVADTYDYLGWSNEGHVLRRIDVDHRYTVYCTAIREGTQDDWQAVFDRYLQLLIHSVEIPEEEKTVAMETLARSPYGRSVMWAHLYANWRSNPAPEGVDHHAVFMATIEDFASNEDELQFEAFLAKYPAEDDEEAEMFAKAAATVEKNHHWVSNNLDSLNDWLLEALNR</sequence>
<feature type="domain" description="ERAP1-like C-terminal" evidence="3">
    <location>
        <begin position="6"/>
        <end position="127"/>
    </location>
</feature>
<dbReference type="EnsemblMetazoa" id="CapteT195050">
    <property type="protein sequence ID" value="CapteP195050"/>
    <property type="gene ID" value="CapteG195050"/>
</dbReference>
<dbReference type="GO" id="GO:0008270">
    <property type="term" value="F:zinc ion binding"/>
    <property type="evidence" value="ECO:0007669"/>
    <property type="project" value="TreeGrafter"/>
</dbReference>
<dbReference type="Gene3D" id="1.25.50.20">
    <property type="match status" value="2"/>
</dbReference>
<dbReference type="EMBL" id="KB301107">
    <property type="protein sequence ID" value="ELU05922.1"/>
    <property type="molecule type" value="Genomic_DNA"/>
</dbReference>
<dbReference type="GO" id="GO:0006508">
    <property type="term" value="P:proteolysis"/>
    <property type="evidence" value="ECO:0007669"/>
    <property type="project" value="TreeGrafter"/>
</dbReference>
<dbReference type="EMBL" id="AMQN01007660">
    <property type="status" value="NOT_ANNOTATED_CDS"/>
    <property type="molecule type" value="Genomic_DNA"/>
</dbReference>
<dbReference type="PANTHER" id="PTHR11533">
    <property type="entry name" value="PROTEASE M1 ZINC METALLOPROTEASE"/>
    <property type="match status" value="1"/>
</dbReference>
<keyword evidence="2" id="KW-0031">Aminopeptidase</keyword>
<dbReference type="PANTHER" id="PTHR11533:SF276">
    <property type="entry name" value="GLUTAMYL AMINOPEPTIDASE"/>
    <property type="match status" value="1"/>
</dbReference>
<dbReference type="GO" id="GO:0042277">
    <property type="term" value="F:peptide binding"/>
    <property type="evidence" value="ECO:0007669"/>
    <property type="project" value="TreeGrafter"/>
</dbReference>
<proteinExistence type="inferred from homology"/>
<keyword evidence="2" id="KW-0645">Protease</keyword>
<dbReference type="HOGENOM" id="CLU_991249_0_0_1"/>
<dbReference type="Pfam" id="PF11838">
    <property type="entry name" value="ERAP1_C"/>
    <property type="match status" value="1"/>
</dbReference>
<protein>
    <recommendedName>
        <fullName evidence="3">ERAP1-like C-terminal domain-containing protein</fullName>
    </recommendedName>
</protein>
<accession>R7UPP3</accession>
<dbReference type="AlphaFoldDB" id="R7UPP3"/>
<reference evidence="5" key="3">
    <citation type="submission" date="2015-06" db="UniProtKB">
        <authorList>
            <consortium name="EnsemblMetazoa"/>
        </authorList>
    </citation>
    <scope>IDENTIFICATION</scope>
</reference>
<dbReference type="GO" id="GO:0005615">
    <property type="term" value="C:extracellular space"/>
    <property type="evidence" value="ECO:0007669"/>
    <property type="project" value="TreeGrafter"/>
</dbReference>
<dbReference type="Proteomes" id="UP000014760">
    <property type="component" value="Unassembled WGS sequence"/>
</dbReference>
<reference evidence="4 6" key="2">
    <citation type="journal article" date="2013" name="Nature">
        <title>Insights into bilaterian evolution from three spiralian genomes.</title>
        <authorList>
            <person name="Simakov O."/>
            <person name="Marletaz F."/>
            <person name="Cho S.J."/>
            <person name="Edsinger-Gonzales E."/>
            <person name="Havlak P."/>
            <person name="Hellsten U."/>
            <person name="Kuo D.H."/>
            <person name="Larsson T."/>
            <person name="Lv J."/>
            <person name="Arendt D."/>
            <person name="Savage R."/>
            <person name="Osoegawa K."/>
            <person name="de Jong P."/>
            <person name="Grimwood J."/>
            <person name="Chapman J.A."/>
            <person name="Shapiro H."/>
            <person name="Aerts A."/>
            <person name="Otillar R.P."/>
            <person name="Terry A.Y."/>
            <person name="Boore J.L."/>
            <person name="Grigoriev I.V."/>
            <person name="Lindberg D.R."/>
            <person name="Seaver E.C."/>
            <person name="Weisblat D.A."/>
            <person name="Putnam N.H."/>
            <person name="Rokhsar D.S."/>
        </authorList>
    </citation>
    <scope>NUCLEOTIDE SEQUENCE</scope>
    <source>
        <strain evidence="4 6">I ESC-2004</strain>
    </source>
</reference>
<dbReference type="GO" id="GO:0005737">
    <property type="term" value="C:cytoplasm"/>
    <property type="evidence" value="ECO:0007669"/>
    <property type="project" value="TreeGrafter"/>
</dbReference>
<dbReference type="OMA" id="VEANIVY"/>
<evidence type="ECO:0000313" key="4">
    <source>
        <dbReference type="EMBL" id="ELU05922.1"/>
    </source>
</evidence>
<organism evidence="4">
    <name type="scientific">Capitella teleta</name>
    <name type="common">Polychaete worm</name>
    <dbReference type="NCBI Taxonomy" id="283909"/>
    <lineage>
        <taxon>Eukaryota</taxon>
        <taxon>Metazoa</taxon>
        <taxon>Spiralia</taxon>
        <taxon>Lophotrochozoa</taxon>
        <taxon>Annelida</taxon>
        <taxon>Polychaeta</taxon>
        <taxon>Sedentaria</taxon>
        <taxon>Scolecida</taxon>
        <taxon>Capitellidae</taxon>
        <taxon>Capitella</taxon>
    </lineage>
</organism>
<gene>
    <name evidence="4" type="ORF">CAPTEDRAFT_195050</name>
</gene>
<keyword evidence="2" id="KW-0378">Hydrolase</keyword>
<name>R7UPP3_CAPTE</name>
<dbReference type="GO" id="GO:0070006">
    <property type="term" value="F:metalloaminopeptidase activity"/>
    <property type="evidence" value="ECO:0007669"/>
    <property type="project" value="TreeGrafter"/>
</dbReference>
<dbReference type="OrthoDB" id="10031169at2759"/>
<keyword evidence="6" id="KW-1185">Reference proteome</keyword>
<dbReference type="InterPro" id="IPR050344">
    <property type="entry name" value="Peptidase_M1_aminopeptidases"/>
</dbReference>